<accession>A0A840Y1P1</accession>
<dbReference type="RefSeq" id="WP_312861961.1">
    <property type="nucleotide sequence ID" value="NZ_JACIJD010000008.1"/>
</dbReference>
<dbReference type="AlphaFoldDB" id="A0A840Y1P1"/>
<proteinExistence type="predicted"/>
<gene>
    <name evidence="1" type="ORF">FHS87_002116</name>
</gene>
<sequence length="133" mass="14415">MAPCASAEAPAGPRLRVEVTGARRVAGNVTVTVYGPRPEAFLARRAYLSRQRIPLRAASAEACFALSAAGDYAIAVYHDENDDHDFNRNLIGMPAEGYGFSNDAPTTVGLPDFADVRFTVPAEGRRMAIRLRY</sequence>
<comment type="caution">
    <text evidence="1">The sequence shown here is derived from an EMBL/GenBank/DDBJ whole genome shotgun (WGS) entry which is preliminary data.</text>
</comment>
<name>A0A840Y1P1_9PROT</name>
<reference evidence="1 2" key="1">
    <citation type="submission" date="2020-08" db="EMBL/GenBank/DDBJ databases">
        <title>Genomic Encyclopedia of Type Strains, Phase IV (KMG-IV): sequencing the most valuable type-strain genomes for metagenomic binning, comparative biology and taxonomic classification.</title>
        <authorList>
            <person name="Goeker M."/>
        </authorList>
    </citation>
    <scope>NUCLEOTIDE SEQUENCE [LARGE SCALE GENOMIC DNA]</scope>
    <source>
        <strain evidence="1 2">DSM 25622</strain>
    </source>
</reference>
<protein>
    <submittedName>
        <fullName evidence="1">Uncharacterized protein (DUF2141 family)</fullName>
    </submittedName>
</protein>
<dbReference type="EMBL" id="JACIJD010000008">
    <property type="protein sequence ID" value="MBB5694076.1"/>
    <property type="molecule type" value="Genomic_DNA"/>
</dbReference>
<dbReference type="Proteomes" id="UP000580654">
    <property type="component" value="Unassembled WGS sequence"/>
</dbReference>
<evidence type="ECO:0000313" key="2">
    <source>
        <dbReference type="Proteomes" id="UP000580654"/>
    </source>
</evidence>
<keyword evidence="2" id="KW-1185">Reference proteome</keyword>
<organism evidence="1 2">
    <name type="scientific">Muricoccus pecuniae</name>
    <dbReference type="NCBI Taxonomy" id="693023"/>
    <lineage>
        <taxon>Bacteria</taxon>
        <taxon>Pseudomonadati</taxon>
        <taxon>Pseudomonadota</taxon>
        <taxon>Alphaproteobacteria</taxon>
        <taxon>Acetobacterales</taxon>
        <taxon>Roseomonadaceae</taxon>
        <taxon>Muricoccus</taxon>
    </lineage>
</organism>
<dbReference type="InterPro" id="IPR018673">
    <property type="entry name" value="DUF2141"/>
</dbReference>
<dbReference type="Pfam" id="PF09912">
    <property type="entry name" value="DUF2141"/>
    <property type="match status" value="1"/>
</dbReference>
<evidence type="ECO:0000313" key="1">
    <source>
        <dbReference type="EMBL" id="MBB5694076.1"/>
    </source>
</evidence>